<gene>
    <name evidence="2" type="ORF">R3P38DRAFT_2818822</name>
</gene>
<dbReference type="AlphaFoldDB" id="A0AAW0EFC1"/>
<dbReference type="Proteomes" id="UP001362999">
    <property type="component" value="Unassembled WGS sequence"/>
</dbReference>
<keyword evidence="1" id="KW-0175">Coiled coil</keyword>
<sequence length="500" mass="56508">MDPATQDADPAAIPSNSSLRNRLMEVSFQINDLYAQIERLEAERKSIATALDTIVYPILSLPVDITTEIFAHYFDDLLDDGGKLQIPVFNLERARHAGPLCLSHVCRAWRSIAVQMPSLWNRIRATSLQKNPPGPDWRKLLDCWLSRTGSHMLYLDFVGSQHRDVQTRLLFPSIASYSPRWRVLGCHLNTPILFPIDTIRGRIPLLRELDVRRQDIDAPGDAVTAFSEAPELRKVQLWHLPPDSISLPWAQLTNLTLFGQSIACAIDVLHQTPNLVELSLDLRQRPGEAPPTPVILHHVRKLSLPNAFQRFSKFLHYLTLPRLTTFDIRSSSPAQDDDVAAVLALFRLSHCVVESVVCGGRYEDMALSTLAMTDMARTVTLHANWFQSALSKLFVRIATNPTFLPNLETLYLPDCETGIPFAEIADMLSARWYNRGTELRLKTFHLIRKAGCVDHIPDASVVAKFRALMDDGVDIRIETATKHTFESSYYLRQVSMLTRA</sequence>
<dbReference type="Gene3D" id="1.20.1280.50">
    <property type="match status" value="1"/>
</dbReference>
<evidence type="ECO:0000256" key="1">
    <source>
        <dbReference type="SAM" id="Coils"/>
    </source>
</evidence>
<organism evidence="2 3">
    <name type="scientific">Favolaschia claudopus</name>
    <dbReference type="NCBI Taxonomy" id="2862362"/>
    <lineage>
        <taxon>Eukaryota</taxon>
        <taxon>Fungi</taxon>
        <taxon>Dikarya</taxon>
        <taxon>Basidiomycota</taxon>
        <taxon>Agaricomycotina</taxon>
        <taxon>Agaricomycetes</taxon>
        <taxon>Agaricomycetidae</taxon>
        <taxon>Agaricales</taxon>
        <taxon>Marasmiineae</taxon>
        <taxon>Mycenaceae</taxon>
        <taxon>Favolaschia</taxon>
    </lineage>
</organism>
<keyword evidence="3" id="KW-1185">Reference proteome</keyword>
<evidence type="ECO:0000313" key="3">
    <source>
        <dbReference type="Proteomes" id="UP001362999"/>
    </source>
</evidence>
<proteinExistence type="predicted"/>
<reference evidence="2 3" key="1">
    <citation type="journal article" date="2024" name="J Genomics">
        <title>Draft genome sequencing and assembly of Favolaschia claudopus CIRM-BRFM 2984 isolated from oak limbs.</title>
        <authorList>
            <person name="Navarro D."/>
            <person name="Drula E."/>
            <person name="Chaduli D."/>
            <person name="Cazenave R."/>
            <person name="Ahrendt S."/>
            <person name="Wang J."/>
            <person name="Lipzen A."/>
            <person name="Daum C."/>
            <person name="Barry K."/>
            <person name="Grigoriev I.V."/>
            <person name="Favel A."/>
            <person name="Rosso M.N."/>
            <person name="Martin F."/>
        </authorList>
    </citation>
    <scope>NUCLEOTIDE SEQUENCE [LARGE SCALE GENOMIC DNA]</scope>
    <source>
        <strain evidence="2 3">CIRM-BRFM 2984</strain>
    </source>
</reference>
<dbReference type="EMBL" id="JAWWNJ010000001">
    <property type="protein sequence ID" value="KAK7063513.1"/>
    <property type="molecule type" value="Genomic_DNA"/>
</dbReference>
<name>A0AAW0EFC1_9AGAR</name>
<comment type="caution">
    <text evidence="2">The sequence shown here is derived from an EMBL/GenBank/DDBJ whole genome shotgun (WGS) entry which is preliminary data.</text>
</comment>
<protein>
    <submittedName>
        <fullName evidence="2">F-box domain-containing protein</fullName>
    </submittedName>
</protein>
<dbReference type="SUPFAM" id="SSF52047">
    <property type="entry name" value="RNI-like"/>
    <property type="match status" value="1"/>
</dbReference>
<accession>A0AAW0EFC1</accession>
<feature type="coiled-coil region" evidence="1">
    <location>
        <begin position="23"/>
        <end position="50"/>
    </location>
</feature>
<evidence type="ECO:0000313" key="2">
    <source>
        <dbReference type="EMBL" id="KAK7063513.1"/>
    </source>
</evidence>